<feature type="transmembrane region" description="Helical" evidence="5">
    <location>
        <begin position="233"/>
        <end position="255"/>
    </location>
</feature>
<dbReference type="PROSITE" id="PS50850">
    <property type="entry name" value="MFS"/>
    <property type="match status" value="1"/>
</dbReference>
<dbReference type="GO" id="GO:0022857">
    <property type="term" value="F:transmembrane transporter activity"/>
    <property type="evidence" value="ECO:0007669"/>
    <property type="project" value="InterPro"/>
</dbReference>
<sequence length="311" mass="35620">MRVRMEHDTSEFDDTMATTNEWLCEKKSYSDHVYSINMAGNSIGSIILPVLADRYIGRRYMFYLALLIHIVFTLPAVWVSNYGFHLALRFLAGLAFETNYMMPYVIGLEFLSPDKRTAATLVSFASWTFGMCLTSLVSWLLPNWQYLALVSCVPSILCFAYWRYLPESPRWLLAQGRINECASILLNVARINGKKDLSRVQLESDLHILWNLQEREVSLKEATRYSKLRLRALILFFMGACSYLCYGMVFLGISVLSSNYFLSHFVVSISELPSNALGWLWTQFLGRRFTCITTYLITAALVAAAPFLSSW</sequence>
<reference evidence="7 8" key="1">
    <citation type="submission" date="2018-04" db="EMBL/GenBank/DDBJ databases">
        <authorList>
            <person name="Zhang X."/>
            <person name="Yuan J."/>
            <person name="Li F."/>
            <person name="Xiang J."/>
        </authorList>
    </citation>
    <scope>NUCLEOTIDE SEQUENCE [LARGE SCALE GENOMIC DNA]</scope>
    <source>
        <tissue evidence="7">Muscle</tissue>
    </source>
</reference>
<protein>
    <submittedName>
        <fullName evidence="7">Putative organic cation/carnitine transporter</fullName>
    </submittedName>
</protein>
<dbReference type="SUPFAM" id="SSF103473">
    <property type="entry name" value="MFS general substrate transporter"/>
    <property type="match status" value="1"/>
</dbReference>
<feature type="transmembrane region" description="Helical" evidence="5">
    <location>
        <begin position="261"/>
        <end position="282"/>
    </location>
</feature>
<accession>A0A423SPC5</accession>
<feature type="transmembrane region" description="Helical" evidence="5">
    <location>
        <begin position="60"/>
        <end position="80"/>
    </location>
</feature>
<evidence type="ECO:0000256" key="5">
    <source>
        <dbReference type="SAM" id="Phobius"/>
    </source>
</evidence>
<dbReference type="Proteomes" id="UP000283509">
    <property type="component" value="Unassembled WGS sequence"/>
</dbReference>
<dbReference type="PANTHER" id="PTHR24064">
    <property type="entry name" value="SOLUTE CARRIER FAMILY 22 MEMBER"/>
    <property type="match status" value="1"/>
</dbReference>
<keyword evidence="8" id="KW-1185">Reference proteome</keyword>
<evidence type="ECO:0000256" key="1">
    <source>
        <dbReference type="ARBA" id="ARBA00004141"/>
    </source>
</evidence>
<organism evidence="7 8">
    <name type="scientific">Penaeus vannamei</name>
    <name type="common">Whiteleg shrimp</name>
    <name type="synonym">Litopenaeus vannamei</name>
    <dbReference type="NCBI Taxonomy" id="6689"/>
    <lineage>
        <taxon>Eukaryota</taxon>
        <taxon>Metazoa</taxon>
        <taxon>Ecdysozoa</taxon>
        <taxon>Arthropoda</taxon>
        <taxon>Crustacea</taxon>
        <taxon>Multicrustacea</taxon>
        <taxon>Malacostraca</taxon>
        <taxon>Eumalacostraca</taxon>
        <taxon>Eucarida</taxon>
        <taxon>Decapoda</taxon>
        <taxon>Dendrobranchiata</taxon>
        <taxon>Penaeoidea</taxon>
        <taxon>Penaeidae</taxon>
        <taxon>Penaeus</taxon>
    </lineage>
</organism>
<dbReference type="AlphaFoldDB" id="A0A423SPC5"/>
<dbReference type="InterPro" id="IPR005828">
    <property type="entry name" value="MFS_sugar_transport-like"/>
</dbReference>
<keyword evidence="4 5" id="KW-0472">Membrane</keyword>
<dbReference type="Pfam" id="PF00083">
    <property type="entry name" value="Sugar_tr"/>
    <property type="match status" value="1"/>
</dbReference>
<feature type="transmembrane region" description="Helical" evidence="5">
    <location>
        <begin position="289"/>
        <end position="308"/>
    </location>
</feature>
<feature type="transmembrane region" description="Helical" evidence="5">
    <location>
        <begin position="146"/>
        <end position="165"/>
    </location>
</feature>
<dbReference type="OrthoDB" id="5296287at2759"/>
<proteinExistence type="predicted"/>
<evidence type="ECO:0000313" key="7">
    <source>
        <dbReference type="EMBL" id="ROT66052.1"/>
    </source>
</evidence>
<dbReference type="Gene3D" id="1.20.1250.20">
    <property type="entry name" value="MFS general substrate transporter like domains"/>
    <property type="match status" value="1"/>
</dbReference>
<evidence type="ECO:0000313" key="8">
    <source>
        <dbReference type="Proteomes" id="UP000283509"/>
    </source>
</evidence>
<dbReference type="EMBL" id="QCYY01002996">
    <property type="protein sequence ID" value="ROT66052.1"/>
    <property type="molecule type" value="Genomic_DNA"/>
</dbReference>
<evidence type="ECO:0000256" key="2">
    <source>
        <dbReference type="ARBA" id="ARBA00022692"/>
    </source>
</evidence>
<feature type="transmembrane region" description="Helical" evidence="5">
    <location>
        <begin position="86"/>
        <end position="106"/>
    </location>
</feature>
<keyword evidence="2 5" id="KW-0812">Transmembrane</keyword>
<comment type="subcellular location">
    <subcellularLocation>
        <location evidence="1">Membrane</location>
        <topology evidence="1">Multi-pass membrane protein</topology>
    </subcellularLocation>
</comment>
<evidence type="ECO:0000256" key="4">
    <source>
        <dbReference type="ARBA" id="ARBA00023136"/>
    </source>
</evidence>
<comment type="caution">
    <text evidence="7">The sequence shown here is derived from an EMBL/GenBank/DDBJ whole genome shotgun (WGS) entry which is preliminary data.</text>
</comment>
<keyword evidence="3 5" id="KW-1133">Transmembrane helix</keyword>
<feature type="domain" description="Major facilitator superfamily (MFS) profile" evidence="6">
    <location>
        <begin position="1"/>
        <end position="311"/>
    </location>
</feature>
<reference evidence="7 8" key="2">
    <citation type="submission" date="2019-01" db="EMBL/GenBank/DDBJ databases">
        <title>The decoding of complex shrimp genome reveals the adaptation for benthos swimmer, frequently molting mechanism and breeding impact on genome.</title>
        <authorList>
            <person name="Sun Y."/>
            <person name="Gao Y."/>
            <person name="Yu Y."/>
        </authorList>
    </citation>
    <scope>NUCLEOTIDE SEQUENCE [LARGE SCALE GENOMIC DNA]</scope>
    <source>
        <tissue evidence="7">Muscle</tissue>
    </source>
</reference>
<gene>
    <name evidence="7" type="ORF">C7M84_015947</name>
</gene>
<feature type="transmembrane region" description="Helical" evidence="5">
    <location>
        <begin position="118"/>
        <end position="140"/>
    </location>
</feature>
<evidence type="ECO:0000256" key="3">
    <source>
        <dbReference type="ARBA" id="ARBA00022989"/>
    </source>
</evidence>
<dbReference type="InterPro" id="IPR020846">
    <property type="entry name" value="MFS_dom"/>
</dbReference>
<evidence type="ECO:0000259" key="6">
    <source>
        <dbReference type="PROSITE" id="PS50850"/>
    </source>
</evidence>
<name>A0A423SPC5_PENVA</name>
<dbReference type="InterPro" id="IPR036259">
    <property type="entry name" value="MFS_trans_sf"/>
</dbReference>
<dbReference type="GO" id="GO:0016020">
    <property type="term" value="C:membrane"/>
    <property type="evidence" value="ECO:0007669"/>
    <property type="project" value="UniProtKB-SubCell"/>
</dbReference>